<reference evidence="2" key="1">
    <citation type="journal article" date="2020" name="Stud. Mycol.">
        <title>101 Dothideomycetes genomes: a test case for predicting lifestyles and emergence of pathogens.</title>
        <authorList>
            <person name="Haridas S."/>
            <person name="Albert R."/>
            <person name="Binder M."/>
            <person name="Bloem J."/>
            <person name="Labutti K."/>
            <person name="Salamov A."/>
            <person name="Andreopoulos B."/>
            <person name="Baker S."/>
            <person name="Barry K."/>
            <person name="Bills G."/>
            <person name="Bluhm B."/>
            <person name="Cannon C."/>
            <person name="Castanera R."/>
            <person name="Culley D."/>
            <person name="Daum C."/>
            <person name="Ezra D."/>
            <person name="Gonzalez J."/>
            <person name="Henrissat B."/>
            <person name="Kuo A."/>
            <person name="Liang C."/>
            <person name="Lipzen A."/>
            <person name="Lutzoni F."/>
            <person name="Magnuson J."/>
            <person name="Mondo S."/>
            <person name="Nolan M."/>
            <person name="Ohm R."/>
            <person name="Pangilinan J."/>
            <person name="Park H.-J."/>
            <person name="Ramirez L."/>
            <person name="Alfaro M."/>
            <person name="Sun H."/>
            <person name="Tritt A."/>
            <person name="Yoshinaga Y."/>
            <person name="Zwiers L.-H."/>
            <person name="Turgeon B."/>
            <person name="Goodwin S."/>
            <person name="Spatafora J."/>
            <person name="Crous P."/>
            <person name="Grigoriev I."/>
        </authorList>
    </citation>
    <scope>NUCLEOTIDE SEQUENCE</scope>
    <source>
        <strain evidence="2">CBS 113818</strain>
    </source>
</reference>
<evidence type="ECO:0000256" key="1">
    <source>
        <dbReference type="SAM" id="MobiDB-lite"/>
    </source>
</evidence>
<feature type="region of interest" description="Disordered" evidence="1">
    <location>
        <begin position="1"/>
        <end position="54"/>
    </location>
</feature>
<gene>
    <name evidence="2" type="ORF">CC86DRAFT_260372</name>
</gene>
<proteinExistence type="predicted"/>
<name>A0A6A6ZTK3_9PLEO</name>
<protein>
    <submittedName>
        <fullName evidence="2">Uncharacterized protein</fullName>
    </submittedName>
</protein>
<evidence type="ECO:0000313" key="2">
    <source>
        <dbReference type="EMBL" id="KAF2823939.1"/>
    </source>
</evidence>
<dbReference type="Proteomes" id="UP000799424">
    <property type="component" value="Unassembled WGS sequence"/>
</dbReference>
<keyword evidence="3" id="KW-1185">Reference proteome</keyword>
<accession>A0A6A6ZTK3</accession>
<dbReference type="AlphaFoldDB" id="A0A6A6ZTK3"/>
<dbReference type="EMBL" id="MU006231">
    <property type="protein sequence ID" value="KAF2823939.1"/>
    <property type="molecule type" value="Genomic_DNA"/>
</dbReference>
<feature type="compositionally biased region" description="Polar residues" evidence="1">
    <location>
        <begin position="16"/>
        <end position="27"/>
    </location>
</feature>
<organism evidence="2 3">
    <name type="scientific">Ophiobolus disseminans</name>
    <dbReference type="NCBI Taxonomy" id="1469910"/>
    <lineage>
        <taxon>Eukaryota</taxon>
        <taxon>Fungi</taxon>
        <taxon>Dikarya</taxon>
        <taxon>Ascomycota</taxon>
        <taxon>Pezizomycotina</taxon>
        <taxon>Dothideomycetes</taxon>
        <taxon>Pleosporomycetidae</taxon>
        <taxon>Pleosporales</taxon>
        <taxon>Pleosporineae</taxon>
        <taxon>Phaeosphaeriaceae</taxon>
        <taxon>Ophiobolus</taxon>
    </lineage>
</organism>
<feature type="non-terminal residue" evidence="2">
    <location>
        <position position="128"/>
    </location>
</feature>
<dbReference type="OrthoDB" id="4188844at2759"/>
<evidence type="ECO:0000313" key="3">
    <source>
        <dbReference type="Proteomes" id="UP000799424"/>
    </source>
</evidence>
<feature type="non-terminal residue" evidence="2">
    <location>
        <position position="1"/>
    </location>
</feature>
<sequence>DRAIRPPPTSRRALFASQTSRRANNPPSIRPDTAHQPPDDELVERDEKGEYKVNAPSNAYKNMVLGLGRDTDEETEQENQMIDLYGKQNAHWDPAAVEEEIGAALKSSLRKKTAGVEGDRWMFEGDGE</sequence>